<sequence length="335" mass="38096">MTEAFVTLATTDEYCCGALVLAESLRRVGTTRQIVCMVTNTVSEIMRASLDKTFDRVVLVDVLDSNDTENLRLLSRPDLGVSFTKLHCWRLTEYTKCVFLDADTLVVKNVDDLFEREELSAAPDPGWADCFNSGVFVFVPNLDTYRALLDLAFSEGSFDGGDQGLLNLYFSDWPTKDIRRHLPITYNCIAQIFYSYPPAVKRFGYQIRIVHFIGTLKPWQHQVNADTGCLTLGDEISAHSLQFLNFWWHIFLTDVKPKINPDVVRVVWLAIWQNSTYLQARSFSHHRRYCLLLIVKAGGSVMRSNTPMPIGFRTSKPLWINKSTSKALAQPPLPQ</sequence>
<dbReference type="FunFam" id="3.90.550.10:FF:000092">
    <property type="entry name" value="Glycogenin 2"/>
    <property type="match status" value="1"/>
</dbReference>
<evidence type="ECO:0000256" key="13">
    <source>
        <dbReference type="ARBA" id="ARBA00057883"/>
    </source>
</evidence>
<evidence type="ECO:0000313" key="14">
    <source>
        <dbReference type="WBParaSite" id="MCU_002750-RA"/>
    </source>
</evidence>
<evidence type="ECO:0000256" key="4">
    <source>
        <dbReference type="ARBA" id="ARBA00022679"/>
    </source>
</evidence>
<evidence type="ECO:0000256" key="5">
    <source>
        <dbReference type="ARBA" id="ARBA00022723"/>
    </source>
</evidence>
<dbReference type="InterPro" id="IPR002495">
    <property type="entry name" value="Glyco_trans_8"/>
</dbReference>
<comment type="subcellular location">
    <subcellularLocation>
        <location evidence="2">Cytoplasm</location>
    </subcellularLocation>
</comment>
<comment type="function">
    <text evidence="13">Self-glucosylating initiator of glycogen synthesis. It catalyzes the formation of a short alpha (1,4)-glucosyl chain covalently attached via a glucose 1-O-tyrosyl linkage to internal tyrosine residues and these chains act as primers for the elongation reaction catalyzed by glycogen synthase.</text>
</comment>
<evidence type="ECO:0000256" key="11">
    <source>
        <dbReference type="ARBA" id="ARBA00050886"/>
    </source>
</evidence>
<evidence type="ECO:0000256" key="10">
    <source>
        <dbReference type="ARBA" id="ARBA00038934"/>
    </source>
</evidence>
<evidence type="ECO:0000256" key="12">
    <source>
        <dbReference type="ARBA" id="ARBA00052293"/>
    </source>
</evidence>
<keyword evidence="8" id="KW-0464">Manganese</keyword>
<reference evidence="14" key="1">
    <citation type="submission" date="2019-11" db="UniProtKB">
        <authorList>
            <consortium name="WormBaseParasite"/>
        </authorList>
    </citation>
    <scope>IDENTIFICATION</scope>
</reference>
<dbReference type="InterPro" id="IPR029044">
    <property type="entry name" value="Nucleotide-diphossugar_trans"/>
</dbReference>
<dbReference type="SUPFAM" id="SSF53448">
    <property type="entry name" value="Nucleotide-diphospho-sugar transferases"/>
    <property type="match status" value="1"/>
</dbReference>
<evidence type="ECO:0000256" key="1">
    <source>
        <dbReference type="ARBA" id="ARBA00001936"/>
    </source>
</evidence>
<keyword evidence="6" id="KW-0320">Glycogen biosynthesis</keyword>
<dbReference type="Gene3D" id="3.90.550.10">
    <property type="entry name" value="Spore Coat Polysaccharide Biosynthesis Protein SpsA, Chain A"/>
    <property type="match status" value="1"/>
</dbReference>
<dbReference type="PANTHER" id="PTHR11183">
    <property type="entry name" value="GLYCOGENIN SUBFAMILY MEMBER"/>
    <property type="match status" value="1"/>
</dbReference>
<dbReference type="GO" id="GO:0008466">
    <property type="term" value="F:glycogenin glucosyltransferase activity"/>
    <property type="evidence" value="ECO:0007669"/>
    <property type="project" value="UniProtKB-EC"/>
</dbReference>
<comment type="similarity">
    <text evidence="9">Belongs to the glycosyltransferase 8 family. Glycogenin subfamily.</text>
</comment>
<evidence type="ECO:0000256" key="6">
    <source>
        <dbReference type="ARBA" id="ARBA00023056"/>
    </source>
</evidence>
<keyword evidence="7" id="KW-0325">Glycoprotein</keyword>
<dbReference type="Pfam" id="PF01501">
    <property type="entry name" value="Glyco_transf_8"/>
    <property type="match status" value="2"/>
</dbReference>
<dbReference type="WBParaSite" id="MCU_002750-RA">
    <property type="protein sequence ID" value="MCU_002750-RA"/>
    <property type="gene ID" value="MCU_002750"/>
</dbReference>
<evidence type="ECO:0000256" key="3">
    <source>
        <dbReference type="ARBA" id="ARBA00022490"/>
    </source>
</evidence>
<protein>
    <recommendedName>
        <fullName evidence="10">glycogenin glucosyltransferase</fullName>
        <ecNumber evidence="10">2.4.1.186</ecNumber>
    </recommendedName>
</protein>
<dbReference type="GO" id="GO:0005978">
    <property type="term" value="P:glycogen biosynthetic process"/>
    <property type="evidence" value="ECO:0007669"/>
    <property type="project" value="UniProtKB-KW"/>
</dbReference>
<evidence type="ECO:0000256" key="9">
    <source>
        <dbReference type="ARBA" id="ARBA00038162"/>
    </source>
</evidence>
<evidence type="ECO:0000256" key="7">
    <source>
        <dbReference type="ARBA" id="ARBA00023180"/>
    </source>
</evidence>
<dbReference type="AlphaFoldDB" id="A0A5K3ESG1"/>
<dbReference type="GO" id="GO:0046872">
    <property type="term" value="F:metal ion binding"/>
    <property type="evidence" value="ECO:0007669"/>
    <property type="project" value="UniProtKB-KW"/>
</dbReference>
<evidence type="ECO:0000256" key="8">
    <source>
        <dbReference type="ARBA" id="ARBA00023211"/>
    </source>
</evidence>
<proteinExistence type="inferred from homology"/>
<dbReference type="EC" id="2.4.1.186" evidence="10"/>
<accession>A0A5K3ESG1</accession>
<dbReference type="CDD" id="cd02537">
    <property type="entry name" value="GT8_Glycogenin"/>
    <property type="match status" value="1"/>
</dbReference>
<organism evidence="14">
    <name type="scientific">Mesocestoides corti</name>
    <name type="common">Flatworm</name>
    <dbReference type="NCBI Taxonomy" id="53468"/>
    <lineage>
        <taxon>Eukaryota</taxon>
        <taxon>Metazoa</taxon>
        <taxon>Spiralia</taxon>
        <taxon>Lophotrochozoa</taxon>
        <taxon>Platyhelminthes</taxon>
        <taxon>Cestoda</taxon>
        <taxon>Eucestoda</taxon>
        <taxon>Cyclophyllidea</taxon>
        <taxon>Mesocestoididae</taxon>
        <taxon>Mesocestoides</taxon>
    </lineage>
</organism>
<keyword evidence="5" id="KW-0479">Metal-binding</keyword>
<comment type="cofactor">
    <cofactor evidence="1">
        <name>Mn(2+)</name>
        <dbReference type="ChEBI" id="CHEBI:29035"/>
    </cofactor>
</comment>
<dbReference type="InterPro" id="IPR050587">
    <property type="entry name" value="GNT1/Glycosyltrans_8"/>
</dbReference>
<name>A0A5K3ESG1_MESCO</name>
<dbReference type="GO" id="GO:0005737">
    <property type="term" value="C:cytoplasm"/>
    <property type="evidence" value="ECO:0007669"/>
    <property type="project" value="UniProtKB-SubCell"/>
</dbReference>
<keyword evidence="3" id="KW-0963">Cytoplasm</keyword>
<keyword evidence="4" id="KW-0808">Transferase</keyword>
<comment type="catalytic activity">
    <reaction evidence="11">
        <text>[1,4-alpha-D-glucosyl](n)-L-tyrosyl-[glycogenin] + UDP-alpha-D-glucose = [1,4-alpha-D-glucosyl](n+1)-L-tyrosyl-[glycogenin] + UDP + H(+)</text>
        <dbReference type="Rhea" id="RHEA:56560"/>
        <dbReference type="Rhea" id="RHEA-COMP:14606"/>
        <dbReference type="Rhea" id="RHEA-COMP:14607"/>
        <dbReference type="ChEBI" id="CHEBI:15378"/>
        <dbReference type="ChEBI" id="CHEBI:58223"/>
        <dbReference type="ChEBI" id="CHEBI:58885"/>
        <dbReference type="ChEBI" id="CHEBI:140574"/>
        <dbReference type="EC" id="2.4.1.186"/>
    </reaction>
</comment>
<evidence type="ECO:0000256" key="2">
    <source>
        <dbReference type="ARBA" id="ARBA00004496"/>
    </source>
</evidence>
<comment type="catalytic activity">
    <reaction evidence="12">
        <text>L-tyrosyl-[glycogenin] + UDP-alpha-D-glucose = alpha-D-glucosyl-L-tyrosyl-[glycogenin] + UDP + H(+)</text>
        <dbReference type="Rhea" id="RHEA:23360"/>
        <dbReference type="Rhea" id="RHEA-COMP:14604"/>
        <dbReference type="Rhea" id="RHEA-COMP:14605"/>
        <dbReference type="ChEBI" id="CHEBI:15378"/>
        <dbReference type="ChEBI" id="CHEBI:46858"/>
        <dbReference type="ChEBI" id="CHEBI:58223"/>
        <dbReference type="ChEBI" id="CHEBI:58885"/>
        <dbReference type="ChEBI" id="CHEBI:140573"/>
        <dbReference type="EC" id="2.4.1.186"/>
    </reaction>
</comment>